<keyword evidence="2" id="KW-0963">Cytoplasm</keyword>
<keyword evidence="2" id="KW-0346">Stress response</keyword>
<dbReference type="PRINTS" id="PR00773">
    <property type="entry name" value="GRPEPROTEIN"/>
</dbReference>
<evidence type="ECO:0000256" key="1">
    <source>
        <dbReference type="ARBA" id="ARBA00023186"/>
    </source>
</evidence>
<dbReference type="InterPro" id="IPR009012">
    <property type="entry name" value="GrpE_head"/>
</dbReference>
<keyword evidence="4" id="KW-0175">Coiled coil</keyword>
<feature type="compositionally biased region" description="Low complexity" evidence="5">
    <location>
        <begin position="17"/>
        <end position="42"/>
    </location>
</feature>
<dbReference type="GO" id="GO:0005737">
    <property type="term" value="C:cytoplasm"/>
    <property type="evidence" value="ECO:0007669"/>
    <property type="project" value="UniProtKB-SubCell"/>
</dbReference>
<dbReference type="Pfam" id="PF01025">
    <property type="entry name" value="GrpE"/>
    <property type="match status" value="1"/>
</dbReference>
<feature type="region of interest" description="Disordered" evidence="5">
    <location>
        <begin position="1"/>
        <end position="50"/>
    </location>
</feature>
<dbReference type="AlphaFoldDB" id="A0A3A1YG62"/>
<comment type="caution">
    <text evidence="6">The sequence shown here is derived from an EMBL/GenBank/DDBJ whole genome shotgun (WGS) entry which is preliminary data.</text>
</comment>
<dbReference type="PANTHER" id="PTHR21237">
    <property type="entry name" value="GRPE PROTEIN"/>
    <property type="match status" value="1"/>
</dbReference>
<evidence type="ECO:0000256" key="2">
    <source>
        <dbReference type="HAMAP-Rule" id="MF_01151"/>
    </source>
</evidence>
<proteinExistence type="inferred from homology"/>
<dbReference type="Proteomes" id="UP000265916">
    <property type="component" value="Unassembled WGS sequence"/>
</dbReference>
<dbReference type="InterPro" id="IPR000740">
    <property type="entry name" value="GrpE"/>
</dbReference>
<dbReference type="SUPFAM" id="SSF51064">
    <property type="entry name" value="Head domain of nucleotide exchange factor GrpE"/>
    <property type="match status" value="1"/>
</dbReference>
<evidence type="ECO:0000313" key="6">
    <source>
        <dbReference type="EMBL" id="RIY35037.1"/>
    </source>
</evidence>
<evidence type="ECO:0000256" key="3">
    <source>
        <dbReference type="RuleBase" id="RU004478"/>
    </source>
</evidence>
<dbReference type="GO" id="GO:0000774">
    <property type="term" value="F:adenyl-nucleotide exchange factor activity"/>
    <property type="evidence" value="ECO:0007669"/>
    <property type="project" value="InterPro"/>
</dbReference>
<dbReference type="GO" id="GO:0042803">
    <property type="term" value="F:protein homodimerization activity"/>
    <property type="evidence" value="ECO:0007669"/>
    <property type="project" value="InterPro"/>
</dbReference>
<comment type="function">
    <text evidence="2">Participates actively in the response to hyperosmotic and heat shock by preventing the aggregation of stress-denatured proteins, in association with DnaK and GrpE. It is the nucleotide exchange factor for DnaK and may function as a thermosensor. Unfolded proteins bind initially to DnaJ; upon interaction with the DnaJ-bound protein, DnaK hydrolyzes its bound ATP, resulting in the formation of a stable complex. GrpE releases ADP from DnaK; ATP binding to DnaK triggers the release of the substrate protein, thus completing the reaction cycle. Several rounds of ATP-dependent interactions between DnaJ, DnaK and GrpE are required for fully efficient folding.</text>
</comment>
<feature type="coiled-coil region" evidence="4">
    <location>
        <begin position="116"/>
        <end position="143"/>
    </location>
</feature>
<reference evidence="6 7" key="1">
    <citation type="submission" date="2017-08" db="EMBL/GenBank/DDBJ databases">
        <title>Reclassification of Bisgaard taxon 37 and 44.</title>
        <authorList>
            <person name="Christensen H."/>
        </authorList>
    </citation>
    <scope>NUCLEOTIDE SEQUENCE [LARGE SCALE GENOMIC DNA]</scope>
    <source>
        <strain evidence="6 7">111</strain>
    </source>
</reference>
<feature type="compositionally biased region" description="Basic and acidic residues" evidence="5">
    <location>
        <begin position="1"/>
        <end position="16"/>
    </location>
</feature>
<organism evidence="6 7">
    <name type="scientific">Psittacicella hinzii</name>
    <dbReference type="NCBI Taxonomy" id="2028575"/>
    <lineage>
        <taxon>Bacteria</taxon>
        <taxon>Pseudomonadati</taxon>
        <taxon>Pseudomonadota</taxon>
        <taxon>Gammaproteobacteria</taxon>
        <taxon>Pasteurellales</taxon>
        <taxon>Psittacicellaceae</taxon>
        <taxon>Psittacicella</taxon>
    </lineage>
</organism>
<evidence type="ECO:0000256" key="5">
    <source>
        <dbReference type="SAM" id="MobiDB-lite"/>
    </source>
</evidence>
<dbReference type="GO" id="GO:0051082">
    <property type="term" value="F:unfolded protein binding"/>
    <property type="evidence" value="ECO:0007669"/>
    <property type="project" value="TreeGrafter"/>
</dbReference>
<evidence type="ECO:0000313" key="7">
    <source>
        <dbReference type="Proteomes" id="UP000265916"/>
    </source>
</evidence>
<dbReference type="Gene3D" id="2.30.22.10">
    <property type="entry name" value="Head domain of nucleotide exchange factor GrpE"/>
    <property type="match status" value="1"/>
</dbReference>
<dbReference type="EMBL" id="NRJG01000155">
    <property type="protein sequence ID" value="RIY35037.1"/>
    <property type="molecule type" value="Genomic_DNA"/>
</dbReference>
<keyword evidence="7" id="KW-1185">Reference proteome</keyword>
<comment type="subcellular location">
    <subcellularLocation>
        <location evidence="2">Cytoplasm</location>
    </subcellularLocation>
</comment>
<sequence length="265" mass="29402">MSEQKFNEQETVKTEQEQTATPEVEVETQAQQEQTDANAQAQETKEQEPEFVLASQVNAQGFISTQALAYVEELVNNLKANPEQVNLETLASDLQALATLTAAQYEQAESKLTVENDLELQRIAGAQTQLEEEKRRVERVKRDTGNAVSFANEKVVKNALKPLFQNLDMAANRLPKDTGNADFDAFREFLLSFDEEFAADLSKHGVKLYGNVGDKFDPNLHDAVAQYPYQTPEQAGTIAHVVAKGYELNGRVVSPASVVTFMSDD</sequence>
<comment type="subunit">
    <text evidence="2">Homodimer.</text>
</comment>
<evidence type="ECO:0000256" key="4">
    <source>
        <dbReference type="SAM" id="Coils"/>
    </source>
</evidence>
<gene>
    <name evidence="2 6" type="primary">grpE</name>
    <name evidence="6" type="ORF">CKF58_07200</name>
</gene>
<accession>A0A3A1YG62</accession>
<dbReference type="GO" id="GO:0051087">
    <property type="term" value="F:protein-folding chaperone binding"/>
    <property type="evidence" value="ECO:0007669"/>
    <property type="project" value="InterPro"/>
</dbReference>
<dbReference type="OrthoDB" id="9789811at2"/>
<dbReference type="RefSeq" id="WP_119532433.1">
    <property type="nucleotide sequence ID" value="NZ_JBHSSP010000024.1"/>
</dbReference>
<comment type="similarity">
    <text evidence="2 3">Belongs to the GrpE family.</text>
</comment>
<protein>
    <recommendedName>
        <fullName evidence="2">Protein GrpE</fullName>
    </recommendedName>
    <alternativeName>
        <fullName evidence="2">HSP-70 cofactor</fullName>
    </alternativeName>
</protein>
<dbReference type="GO" id="GO:0006457">
    <property type="term" value="P:protein folding"/>
    <property type="evidence" value="ECO:0007669"/>
    <property type="project" value="InterPro"/>
</dbReference>
<name>A0A3A1YG62_9GAMM</name>
<dbReference type="PANTHER" id="PTHR21237:SF23">
    <property type="entry name" value="GRPE PROTEIN HOMOLOG, MITOCHONDRIAL"/>
    <property type="match status" value="1"/>
</dbReference>
<dbReference type="HAMAP" id="MF_01151">
    <property type="entry name" value="GrpE"/>
    <property type="match status" value="1"/>
</dbReference>
<keyword evidence="1 2" id="KW-0143">Chaperone</keyword>